<dbReference type="Gene3D" id="2.60.40.3080">
    <property type="match status" value="1"/>
</dbReference>
<reference evidence="2 4" key="2">
    <citation type="journal article" date="2019" name="Science, e1252229">
        <title>Invertible promoters mediate bacterial phase variation, antibiotic resistance, and host adaptation in the gut.</title>
        <authorList>
            <person name="Jiang X."/>
            <person name="Hall A.B."/>
            <person name="Arthur T.D."/>
            <person name="Plichta D.R."/>
            <person name="Covington C.T."/>
            <person name="Poyet M."/>
            <person name="Crothers J."/>
            <person name="Moses P.L."/>
            <person name="Tolonen A.C."/>
            <person name="Vlamakis H."/>
            <person name="Alm E.J."/>
            <person name="Xavier R.J."/>
        </authorList>
    </citation>
    <scope>NUCLEOTIDE SEQUENCE [LARGE SCALE GENOMIC DNA]</scope>
    <source>
        <strain evidence="4">bf_0095</strain>
        <strain evidence="2">Bf_0095</strain>
    </source>
</reference>
<evidence type="ECO:0000313" key="3">
    <source>
        <dbReference type="Proteomes" id="UP000284772"/>
    </source>
</evidence>
<evidence type="ECO:0000313" key="1">
    <source>
        <dbReference type="EMBL" id="RGT51829.1"/>
    </source>
</evidence>
<sequence length="120" mass="14225">MKRLFFILISFIFYMNCLAQEIIILLYRDAPKDQTIDDRSLSMEPTVSHDRNVIYIHSDIAIENMQITIRDKYKDIIYTNQLTILQSQNYSFSFNSPGEKEFTIELSYKDINLQGHFTID</sequence>
<dbReference type="RefSeq" id="WP_117693962.1">
    <property type="nucleotide sequence ID" value="NZ_JADNLS010000022.1"/>
</dbReference>
<reference evidence="1 3" key="1">
    <citation type="submission" date="2018-08" db="EMBL/GenBank/DDBJ databases">
        <title>A genome reference for cultivated species of the human gut microbiota.</title>
        <authorList>
            <person name="Zou Y."/>
            <person name="Xue W."/>
            <person name="Luo G."/>
        </authorList>
    </citation>
    <scope>NUCLEOTIDE SEQUENCE [LARGE SCALE GENOMIC DNA]</scope>
    <source>
        <strain evidence="1 3">AF19-10AC</strain>
    </source>
</reference>
<dbReference type="Proteomes" id="UP000291191">
    <property type="component" value="Unassembled WGS sequence"/>
</dbReference>
<dbReference type="EMBL" id="QRWT01000010">
    <property type="protein sequence ID" value="RGT51829.1"/>
    <property type="molecule type" value="Genomic_DNA"/>
</dbReference>
<comment type="caution">
    <text evidence="2">The sequence shown here is derived from an EMBL/GenBank/DDBJ whole genome shotgun (WGS) entry which is preliminary data.</text>
</comment>
<evidence type="ECO:0000313" key="4">
    <source>
        <dbReference type="Proteomes" id="UP000291191"/>
    </source>
</evidence>
<protein>
    <submittedName>
        <fullName evidence="2">DUF3244 domain-containing protein</fullName>
    </submittedName>
</protein>
<name>A0A3E4KSQ4_9BACE</name>
<dbReference type="Proteomes" id="UP000284772">
    <property type="component" value="Unassembled WGS sequence"/>
</dbReference>
<gene>
    <name evidence="1" type="ORF">DWX27_11455</name>
    <name evidence="2" type="ORF">EAJ06_17970</name>
</gene>
<accession>A0A3E4KSQ4</accession>
<dbReference type="InterPro" id="IPR021638">
    <property type="entry name" value="DUF3244"/>
</dbReference>
<dbReference type="EMBL" id="RCXO01000026">
    <property type="protein sequence ID" value="RYT78511.1"/>
    <property type="molecule type" value="Genomic_DNA"/>
</dbReference>
<organism evidence="2 4">
    <name type="scientific">Bacteroides intestinalis</name>
    <dbReference type="NCBI Taxonomy" id="329854"/>
    <lineage>
        <taxon>Bacteria</taxon>
        <taxon>Pseudomonadati</taxon>
        <taxon>Bacteroidota</taxon>
        <taxon>Bacteroidia</taxon>
        <taxon>Bacteroidales</taxon>
        <taxon>Bacteroidaceae</taxon>
        <taxon>Bacteroides</taxon>
    </lineage>
</organism>
<dbReference type="AlphaFoldDB" id="A0A3E4KSQ4"/>
<proteinExistence type="predicted"/>
<keyword evidence="4" id="KW-1185">Reference proteome</keyword>
<evidence type="ECO:0000313" key="2">
    <source>
        <dbReference type="EMBL" id="RYT78511.1"/>
    </source>
</evidence>
<dbReference type="Pfam" id="PF11589">
    <property type="entry name" value="DUF3244"/>
    <property type="match status" value="1"/>
</dbReference>
<dbReference type="OrthoDB" id="1100359at2"/>